<dbReference type="Proteomes" id="UP001460888">
    <property type="component" value="Unassembled WGS sequence"/>
</dbReference>
<dbReference type="RefSeq" id="WP_353110928.1">
    <property type="nucleotide sequence ID" value="NZ_APND01000002.1"/>
</dbReference>
<dbReference type="PANTHER" id="PTHR47268">
    <property type="entry name" value="ACYLPHOSPHATASE"/>
    <property type="match status" value="1"/>
</dbReference>
<dbReference type="InterPro" id="IPR020456">
    <property type="entry name" value="Acylphosphatase"/>
</dbReference>
<dbReference type="InterPro" id="IPR001792">
    <property type="entry name" value="Acylphosphatase-like_dom"/>
</dbReference>
<keyword evidence="5 6" id="KW-0378">Hydrolase</keyword>
<comment type="similarity">
    <text evidence="1 7">Belongs to the acylphosphatase family.</text>
</comment>
<evidence type="ECO:0000256" key="3">
    <source>
        <dbReference type="ARBA" id="ARBA00015991"/>
    </source>
</evidence>
<accession>A0ABV2B0M5</accession>
<comment type="caution">
    <text evidence="10">The sequence shown here is derived from an EMBL/GenBank/DDBJ whole genome shotgun (WGS) entry which is preliminary data.</text>
</comment>
<protein>
    <recommendedName>
        <fullName evidence="3 5">Acylphosphatase</fullName>
        <ecNumber evidence="2 5">3.6.1.7</ecNumber>
    </recommendedName>
</protein>
<evidence type="ECO:0000256" key="6">
    <source>
        <dbReference type="RuleBase" id="RU000553"/>
    </source>
</evidence>
<dbReference type="PRINTS" id="PR00112">
    <property type="entry name" value="ACYLPHPHTASE"/>
</dbReference>
<dbReference type="SUPFAM" id="SSF54975">
    <property type="entry name" value="Acylphosphatase/BLUF domain-like"/>
    <property type="match status" value="1"/>
</dbReference>
<dbReference type="Pfam" id="PF00708">
    <property type="entry name" value="Acylphosphatase"/>
    <property type="match status" value="1"/>
</dbReference>
<feature type="region of interest" description="Disordered" evidence="8">
    <location>
        <begin position="66"/>
        <end position="90"/>
    </location>
</feature>
<dbReference type="PROSITE" id="PS00151">
    <property type="entry name" value="ACYLPHOSPHATASE_2"/>
    <property type="match status" value="1"/>
</dbReference>
<evidence type="ECO:0000256" key="7">
    <source>
        <dbReference type="RuleBase" id="RU004168"/>
    </source>
</evidence>
<dbReference type="EC" id="3.6.1.7" evidence="2 5"/>
<feature type="domain" description="Acylphosphatase-like" evidence="9">
    <location>
        <begin position="4"/>
        <end position="90"/>
    </location>
</feature>
<evidence type="ECO:0000256" key="2">
    <source>
        <dbReference type="ARBA" id="ARBA00012150"/>
    </source>
</evidence>
<dbReference type="PROSITE" id="PS51160">
    <property type="entry name" value="ACYLPHOSPHATASE_3"/>
    <property type="match status" value="1"/>
</dbReference>
<feature type="active site" evidence="5">
    <location>
        <position position="19"/>
    </location>
</feature>
<evidence type="ECO:0000259" key="9">
    <source>
        <dbReference type="PROSITE" id="PS51160"/>
    </source>
</evidence>
<name>A0ABV2B0M5_9GAMM</name>
<evidence type="ECO:0000313" key="11">
    <source>
        <dbReference type="Proteomes" id="UP001460888"/>
    </source>
</evidence>
<dbReference type="InterPro" id="IPR036046">
    <property type="entry name" value="Acylphosphatase-like_dom_sf"/>
</dbReference>
<evidence type="ECO:0000313" key="10">
    <source>
        <dbReference type="EMBL" id="MES1929441.1"/>
    </source>
</evidence>
<dbReference type="InterPro" id="IPR017968">
    <property type="entry name" value="Acylphosphatase_CS"/>
</dbReference>
<evidence type="ECO:0000256" key="5">
    <source>
        <dbReference type="PROSITE-ProRule" id="PRU00520"/>
    </source>
</evidence>
<dbReference type="Gene3D" id="3.30.70.100">
    <property type="match status" value="1"/>
</dbReference>
<feature type="active site" evidence="5">
    <location>
        <position position="37"/>
    </location>
</feature>
<dbReference type="PROSITE" id="PS00150">
    <property type="entry name" value="ACYLPHOSPHATASE_1"/>
    <property type="match status" value="1"/>
</dbReference>
<sequence>MQHTRQFIVSGRVQGVGFRAATQDKARELALAGWVRNLSDGRVEAVAGGDRDAVAALNRWLEQGSPAARVDSVDEQPTDADNLPQPFTVR</sequence>
<comment type="catalytic activity">
    <reaction evidence="4 5 6">
        <text>an acyl phosphate + H2O = a carboxylate + phosphate + H(+)</text>
        <dbReference type="Rhea" id="RHEA:14965"/>
        <dbReference type="ChEBI" id="CHEBI:15377"/>
        <dbReference type="ChEBI" id="CHEBI:15378"/>
        <dbReference type="ChEBI" id="CHEBI:29067"/>
        <dbReference type="ChEBI" id="CHEBI:43474"/>
        <dbReference type="ChEBI" id="CHEBI:59918"/>
        <dbReference type="EC" id="3.6.1.7"/>
    </reaction>
</comment>
<organism evidence="10 11">
    <name type="scientific">Salinisphaera dokdonensis CL-ES53</name>
    <dbReference type="NCBI Taxonomy" id="1304272"/>
    <lineage>
        <taxon>Bacteria</taxon>
        <taxon>Pseudomonadati</taxon>
        <taxon>Pseudomonadota</taxon>
        <taxon>Gammaproteobacteria</taxon>
        <taxon>Salinisphaerales</taxon>
        <taxon>Salinisphaeraceae</taxon>
        <taxon>Salinisphaera</taxon>
    </lineage>
</organism>
<proteinExistence type="inferred from homology"/>
<dbReference type="EMBL" id="APND01000002">
    <property type="protein sequence ID" value="MES1929441.1"/>
    <property type="molecule type" value="Genomic_DNA"/>
</dbReference>
<gene>
    <name evidence="10" type="ORF">SADO_09292</name>
</gene>
<evidence type="ECO:0000256" key="4">
    <source>
        <dbReference type="ARBA" id="ARBA00047645"/>
    </source>
</evidence>
<evidence type="ECO:0000256" key="8">
    <source>
        <dbReference type="SAM" id="MobiDB-lite"/>
    </source>
</evidence>
<dbReference type="PANTHER" id="PTHR47268:SF4">
    <property type="entry name" value="ACYLPHOSPHATASE"/>
    <property type="match status" value="1"/>
</dbReference>
<keyword evidence="11" id="KW-1185">Reference proteome</keyword>
<evidence type="ECO:0000256" key="1">
    <source>
        <dbReference type="ARBA" id="ARBA00005614"/>
    </source>
</evidence>
<reference evidence="10 11" key="1">
    <citation type="submission" date="2013-03" db="EMBL/GenBank/DDBJ databases">
        <title>Salinisphaera dokdonensis CL-ES53 Genome Sequencing.</title>
        <authorList>
            <person name="Li C."/>
            <person name="Lai Q."/>
            <person name="Shao Z."/>
        </authorList>
    </citation>
    <scope>NUCLEOTIDE SEQUENCE [LARGE SCALE GENOMIC DNA]</scope>
    <source>
        <strain evidence="10 11">CL-ES53</strain>
    </source>
</reference>